<dbReference type="EMBL" id="JBHSHL010000061">
    <property type="protein sequence ID" value="MFC4805736.1"/>
    <property type="molecule type" value="Genomic_DNA"/>
</dbReference>
<comment type="caution">
    <text evidence="2">The sequence shown here is derived from an EMBL/GenBank/DDBJ whole genome shotgun (WGS) entry which is preliminary data.</text>
</comment>
<name>A0ABV9QQL3_9FIRM</name>
<dbReference type="Proteomes" id="UP001595916">
    <property type="component" value="Unassembled WGS sequence"/>
</dbReference>
<dbReference type="RefSeq" id="WP_379789416.1">
    <property type="nucleotide sequence ID" value="NZ_JBHSHL010000061.1"/>
</dbReference>
<keyword evidence="3" id="KW-1185">Reference proteome</keyword>
<feature type="compositionally biased region" description="Low complexity" evidence="1">
    <location>
        <begin position="125"/>
        <end position="144"/>
    </location>
</feature>
<evidence type="ECO:0000256" key="1">
    <source>
        <dbReference type="SAM" id="MobiDB-lite"/>
    </source>
</evidence>
<evidence type="ECO:0000313" key="3">
    <source>
        <dbReference type="Proteomes" id="UP001595916"/>
    </source>
</evidence>
<gene>
    <name evidence="2" type="ORF">ACFO4R_11840</name>
</gene>
<evidence type="ECO:0000313" key="2">
    <source>
        <dbReference type="EMBL" id="MFC4805736.1"/>
    </source>
</evidence>
<proteinExistence type="predicted"/>
<accession>A0ABV9QQL3</accession>
<organism evidence="2 3">
    <name type="scientific">Filifactor villosus</name>
    <dbReference type="NCBI Taxonomy" id="29374"/>
    <lineage>
        <taxon>Bacteria</taxon>
        <taxon>Bacillati</taxon>
        <taxon>Bacillota</taxon>
        <taxon>Clostridia</taxon>
        <taxon>Peptostreptococcales</taxon>
        <taxon>Filifactoraceae</taxon>
        <taxon>Filifactor</taxon>
    </lineage>
</organism>
<sequence length="286" mass="32214">MKFKHIIATALIGVVGATSVVFGATVFQNKKVNYAINLIANGSPYVVQTQALKPFTTDDGYTYLSVRSLSELGLVDINYSSATKTVTVNPKETVKPGEVQALNDRILMLTNENERYRIENEKLKQQLSNKNSSSSSSSSSSSGDKLLKDLGSGDRRTLERDIARDLQRVKLSTDDYGRSIYEGDVSINRDRVRVTLSDTSRLDVQKWNDIVKGRRVSYFEDDMYEALESEVLDVVKDYLKGYYNYEISITVQASKDDNNNNLQDIVDASYKENGNKFRVSVDRYTN</sequence>
<reference evidence="3" key="1">
    <citation type="journal article" date="2019" name="Int. J. Syst. Evol. Microbiol.">
        <title>The Global Catalogue of Microorganisms (GCM) 10K type strain sequencing project: providing services to taxonomists for standard genome sequencing and annotation.</title>
        <authorList>
            <consortium name="The Broad Institute Genomics Platform"/>
            <consortium name="The Broad Institute Genome Sequencing Center for Infectious Disease"/>
            <person name="Wu L."/>
            <person name="Ma J."/>
        </authorList>
    </citation>
    <scope>NUCLEOTIDE SEQUENCE [LARGE SCALE GENOMIC DNA]</scope>
    <source>
        <strain evidence="3">CCUG 46385</strain>
    </source>
</reference>
<feature type="region of interest" description="Disordered" evidence="1">
    <location>
        <begin position="123"/>
        <end position="151"/>
    </location>
</feature>
<protein>
    <recommendedName>
        <fullName evidence="4">Copper amine oxidase-like N-terminal domain-containing protein</fullName>
    </recommendedName>
</protein>
<evidence type="ECO:0008006" key="4">
    <source>
        <dbReference type="Google" id="ProtNLM"/>
    </source>
</evidence>